<evidence type="ECO:0000256" key="1">
    <source>
        <dbReference type="SAM" id="Phobius"/>
    </source>
</evidence>
<dbReference type="AlphaFoldDB" id="A0A329QZ08"/>
<gene>
    <name evidence="2" type="ORF">DPM12_06525</name>
</gene>
<protein>
    <recommendedName>
        <fullName evidence="4">Ferritin-like domain-containing protein</fullName>
    </recommendedName>
</protein>
<reference evidence="2 3" key="1">
    <citation type="submission" date="2018-06" db="EMBL/GenBank/DDBJ databases">
        <title>Phytoactinopolyspora halophila sp. nov., a novel halophilic actinomycete isolated from a saline soil in China.</title>
        <authorList>
            <person name="Tang S.-K."/>
        </authorList>
    </citation>
    <scope>NUCLEOTIDE SEQUENCE [LARGE SCALE GENOMIC DNA]</scope>
    <source>
        <strain evidence="2 3">YIM 96934</strain>
    </source>
</reference>
<keyword evidence="1" id="KW-1133">Transmembrane helix</keyword>
<proteinExistence type="predicted"/>
<keyword evidence="3" id="KW-1185">Reference proteome</keyword>
<dbReference type="Gene3D" id="1.10.620.20">
    <property type="entry name" value="Ribonucleotide Reductase, subunit A"/>
    <property type="match status" value="1"/>
</dbReference>
<dbReference type="RefSeq" id="WP_112257448.1">
    <property type="nucleotide sequence ID" value="NZ_QMIG01000003.1"/>
</dbReference>
<dbReference type="InterPro" id="IPR009078">
    <property type="entry name" value="Ferritin-like_SF"/>
</dbReference>
<name>A0A329QZ08_9ACTN</name>
<keyword evidence="1" id="KW-0472">Membrane</keyword>
<keyword evidence="1" id="KW-0812">Transmembrane</keyword>
<comment type="caution">
    <text evidence="2">The sequence shown here is derived from an EMBL/GenBank/DDBJ whole genome shotgun (WGS) entry which is preliminary data.</text>
</comment>
<evidence type="ECO:0008006" key="4">
    <source>
        <dbReference type="Google" id="ProtNLM"/>
    </source>
</evidence>
<dbReference type="OrthoDB" id="5122030at2"/>
<evidence type="ECO:0000313" key="3">
    <source>
        <dbReference type="Proteomes" id="UP000250462"/>
    </source>
</evidence>
<dbReference type="InterPro" id="IPR012348">
    <property type="entry name" value="RNR-like"/>
</dbReference>
<organism evidence="2 3">
    <name type="scientific">Phytoactinopolyspora halophila</name>
    <dbReference type="NCBI Taxonomy" id="1981511"/>
    <lineage>
        <taxon>Bacteria</taxon>
        <taxon>Bacillati</taxon>
        <taxon>Actinomycetota</taxon>
        <taxon>Actinomycetes</taxon>
        <taxon>Jiangellales</taxon>
        <taxon>Jiangellaceae</taxon>
        <taxon>Phytoactinopolyspora</taxon>
    </lineage>
</organism>
<dbReference type="EMBL" id="QMIG01000003">
    <property type="protein sequence ID" value="RAW17630.1"/>
    <property type="molecule type" value="Genomic_DNA"/>
</dbReference>
<accession>A0A329QZ08</accession>
<dbReference type="SUPFAM" id="SSF47240">
    <property type="entry name" value="Ferritin-like"/>
    <property type="match status" value="1"/>
</dbReference>
<feature type="transmembrane region" description="Helical" evidence="1">
    <location>
        <begin position="107"/>
        <end position="129"/>
    </location>
</feature>
<dbReference type="GO" id="GO:0016491">
    <property type="term" value="F:oxidoreductase activity"/>
    <property type="evidence" value="ECO:0007669"/>
    <property type="project" value="InterPro"/>
</dbReference>
<dbReference type="Proteomes" id="UP000250462">
    <property type="component" value="Unassembled WGS sequence"/>
</dbReference>
<evidence type="ECO:0000313" key="2">
    <source>
        <dbReference type="EMBL" id="RAW17630.1"/>
    </source>
</evidence>
<sequence length="173" mass="19367">MHLLVDEEQKHSALFRRGLEHLGASPLDSHWSDEAFTRLRRALGLRTELALFLIAESVAMPYFAALADSAPDPVLRLIGLRIATDERNHIRFQIDGLRESLRRTPRLLRTMIVVAWWPIAVGAAAVILVDHGAALRSCGLSPITYWRAAVRQFRDAVRGVLRSARHPPLGPLT</sequence>